<dbReference type="AlphaFoldDB" id="A0A8S4GFM8"/>
<organism evidence="8 9">
    <name type="scientific">Plutella xylostella</name>
    <name type="common">Diamondback moth</name>
    <name type="synonym">Plutella maculipennis</name>
    <dbReference type="NCBI Taxonomy" id="51655"/>
    <lineage>
        <taxon>Eukaryota</taxon>
        <taxon>Metazoa</taxon>
        <taxon>Ecdysozoa</taxon>
        <taxon>Arthropoda</taxon>
        <taxon>Hexapoda</taxon>
        <taxon>Insecta</taxon>
        <taxon>Pterygota</taxon>
        <taxon>Neoptera</taxon>
        <taxon>Endopterygota</taxon>
        <taxon>Lepidoptera</taxon>
        <taxon>Glossata</taxon>
        <taxon>Ditrysia</taxon>
        <taxon>Yponomeutoidea</taxon>
        <taxon>Plutellidae</taxon>
        <taxon>Plutella</taxon>
    </lineage>
</organism>
<dbReference type="Proteomes" id="UP000653454">
    <property type="component" value="Unassembled WGS sequence"/>
</dbReference>
<sequence length="265" mass="28225">MGALKKLVVARGGGARGRGAALCVVAGAEALLAATKRNTEEADVAHELDALRKAVASLLSHGARGAGREAGRGGGAALCVAVGAEALLAATKRNTEEADVAHELDALRKHGKDDELVVTILKGIPPDAEKNGVITEKTLRTKFEEMERTAKKVALVGKDGATLPVYFLSWLQSKLLFSKADIPADELENKPTDFTELDTFDIMQRARYHMDHNNVTDALRYVNLLQGGARAAARCWADAARRHLAVRQAAEAVMAHASVSGLLYL</sequence>
<keyword evidence="6" id="KW-0472">Membrane</keyword>
<evidence type="ECO:0000313" key="8">
    <source>
        <dbReference type="EMBL" id="CAG9138574.1"/>
    </source>
</evidence>
<dbReference type="InterPro" id="IPR019133">
    <property type="entry name" value="MIC60"/>
</dbReference>
<evidence type="ECO:0000313" key="9">
    <source>
        <dbReference type="Proteomes" id="UP000653454"/>
    </source>
</evidence>
<dbReference type="Pfam" id="PF09731">
    <property type="entry name" value="Mitofilin"/>
    <property type="match status" value="1"/>
</dbReference>
<keyword evidence="5 7" id="KW-0496">Mitochondrion</keyword>
<gene>
    <name evidence="8" type="ORF">PLXY2_LOCUS16812</name>
</gene>
<evidence type="ECO:0000256" key="4">
    <source>
        <dbReference type="ARBA" id="ARBA00022989"/>
    </source>
</evidence>
<evidence type="ECO:0000256" key="7">
    <source>
        <dbReference type="RuleBase" id="RU363000"/>
    </source>
</evidence>
<dbReference type="GO" id="GO:0061617">
    <property type="term" value="C:MICOS complex"/>
    <property type="evidence" value="ECO:0007669"/>
    <property type="project" value="TreeGrafter"/>
</dbReference>
<accession>A0A8S4GFM8</accession>
<evidence type="ECO:0000256" key="1">
    <source>
        <dbReference type="ARBA" id="ARBA00010877"/>
    </source>
</evidence>
<keyword evidence="3 7" id="KW-0999">Mitochondrion inner membrane</keyword>
<dbReference type="PANTHER" id="PTHR15415:SF7">
    <property type="entry name" value="MICOS COMPLEX SUBUNIT MIC60"/>
    <property type="match status" value="1"/>
</dbReference>
<keyword evidence="2 7" id="KW-0812">Transmembrane</keyword>
<evidence type="ECO:0000256" key="2">
    <source>
        <dbReference type="ARBA" id="ARBA00022692"/>
    </source>
</evidence>
<comment type="caution">
    <text evidence="8">The sequence shown here is derived from an EMBL/GenBank/DDBJ whole genome shotgun (WGS) entry which is preliminary data.</text>
</comment>
<protein>
    <recommendedName>
        <fullName evidence="7">MICOS complex subunit MIC60</fullName>
    </recommendedName>
    <alternativeName>
        <fullName evidence="7">Mitofilin</fullName>
    </alternativeName>
</protein>
<evidence type="ECO:0000256" key="6">
    <source>
        <dbReference type="ARBA" id="ARBA00023136"/>
    </source>
</evidence>
<dbReference type="GO" id="GO:0042407">
    <property type="term" value="P:cristae formation"/>
    <property type="evidence" value="ECO:0007669"/>
    <property type="project" value="TreeGrafter"/>
</dbReference>
<comment type="function">
    <text evidence="7">Component of the MICOS complex, a large protein complex of the mitochondrial inner membrane that plays crucial roles in the maintenance of crista junctions, inner membrane architecture, and formation of contact sites to the outer membrane.</text>
</comment>
<comment type="subcellular location">
    <subcellularLocation>
        <location evidence="7">Mitochondrion inner membrane</location>
        <topology evidence="7">Single-pass membrane protein</topology>
    </subcellularLocation>
</comment>
<keyword evidence="4" id="KW-1133">Transmembrane helix</keyword>
<evidence type="ECO:0000256" key="3">
    <source>
        <dbReference type="ARBA" id="ARBA00022792"/>
    </source>
</evidence>
<comment type="similarity">
    <text evidence="1 7">Belongs to the MICOS complex subunit Mic60 family.</text>
</comment>
<dbReference type="PANTHER" id="PTHR15415">
    <property type="entry name" value="MITOFILIN"/>
    <property type="match status" value="1"/>
</dbReference>
<proteinExistence type="inferred from homology"/>
<name>A0A8S4GFM8_PLUXY</name>
<reference evidence="8" key="1">
    <citation type="submission" date="2020-11" db="EMBL/GenBank/DDBJ databases">
        <authorList>
            <person name="Whiteford S."/>
        </authorList>
    </citation>
    <scope>NUCLEOTIDE SEQUENCE</scope>
</reference>
<dbReference type="EMBL" id="CAJHNJ030000692">
    <property type="protein sequence ID" value="CAG9138574.1"/>
    <property type="molecule type" value="Genomic_DNA"/>
</dbReference>
<keyword evidence="9" id="KW-1185">Reference proteome</keyword>
<comment type="subunit">
    <text evidence="7">Component of the mitochondrial contact site and cristae organizing system (MICOS) complex.</text>
</comment>
<evidence type="ECO:0000256" key="5">
    <source>
        <dbReference type="ARBA" id="ARBA00023128"/>
    </source>
</evidence>